<keyword evidence="2" id="KW-0378">Hydrolase</keyword>
<dbReference type="InterPro" id="IPR029069">
    <property type="entry name" value="HotDog_dom_sf"/>
</dbReference>
<dbReference type="PANTHER" id="PTHR21660:SF1">
    <property type="entry name" value="ACYL-COENZYME A THIOESTERASE 13"/>
    <property type="match status" value="1"/>
</dbReference>
<reference evidence="4 5" key="1">
    <citation type="submission" date="2020-08" db="EMBL/GenBank/DDBJ databases">
        <title>Genomic Encyclopedia of Type Strains, Phase IV (KMG-IV): sequencing the most valuable type-strain genomes for metagenomic binning, comparative biology and taxonomic classification.</title>
        <authorList>
            <person name="Goeker M."/>
        </authorList>
    </citation>
    <scope>NUCLEOTIDE SEQUENCE [LARGE SCALE GENOMIC DNA]</scope>
    <source>
        <strain evidence="4 5">DSM 29854</strain>
    </source>
</reference>
<dbReference type="RefSeq" id="WP_066838007.1">
    <property type="nucleotide sequence ID" value="NZ_JACJIQ010000007.1"/>
</dbReference>
<protein>
    <submittedName>
        <fullName evidence="4">Uncharacterized protein (TIGR00369 family)</fullName>
    </submittedName>
</protein>
<evidence type="ECO:0000256" key="1">
    <source>
        <dbReference type="ARBA" id="ARBA00008324"/>
    </source>
</evidence>
<dbReference type="InterPro" id="IPR039298">
    <property type="entry name" value="ACOT13"/>
</dbReference>
<dbReference type="SUPFAM" id="SSF54637">
    <property type="entry name" value="Thioesterase/thiol ester dehydrase-isomerase"/>
    <property type="match status" value="1"/>
</dbReference>
<proteinExistence type="inferred from homology"/>
<dbReference type="EMBL" id="JACJIQ010000007">
    <property type="protein sequence ID" value="MBA9077482.1"/>
    <property type="molecule type" value="Genomic_DNA"/>
</dbReference>
<evidence type="ECO:0000313" key="5">
    <source>
        <dbReference type="Proteomes" id="UP000563094"/>
    </source>
</evidence>
<name>A0A839GEZ3_9BACT</name>
<dbReference type="Proteomes" id="UP000563094">
    <property type="component" value="Unassembled WGS sequence"/>
</dbReference>
<comment type="caution">
    <text evidence="4">The sequence shown here is derived from an EMBL/GenBank/DDBJ whole genome shotgun (WGS) entry which is preliminary data.</text>
</comment>
<dbReference type="GO" id="GO:0047617">
    <property type="term" value="F:fatty acyl-CoA hydrolase activity"/>
    <property type="evidence" value="ECO:0007669"/>
    <property type="project" value="InterPro"/>
</dbReference>
<organism evidence="4 5">
    <name type="scientific">Rufibacter quisquiliarum</name>
    <dbReference type="NCBI Taxonomy" id="1549639"/>
    <lineage>
        <taxon>Bacteria</taxon>
        <taxon>Pseudomonadati</taxon>
        <taxon>Bacteroidota</taxon>
        <taxon>Cytophagia</taxon>
        <taxon>Cytophagales</taxon>
        <taxon>Hymenobacteraceae</taxon>
        <taxon>Rufibacter</taxon>
    </lineage>
</organism>
<dbReference type="Pfam" id="PF03061">
    <property type="entry name" value="4HBT"/>
    <property type="match status" value="1"/>
</dbReference>
<accession>A0A839GEZ3</accession>
<feature type="domain" description="Thioesterase" evidence="3">
    <location>
        <begin position="53"/>
        <end position="126"/>
    </location>
</feature>
<dbReference type="PANTHER" id="PTHR21660">
    <property type="entry name" value="THIOESTERASE SUPERFAMILY MEMBER-RELATED"/>
    <property type="match status" value="1"/>
</dbReference>
<evidence type="ECO:0000259" key="3">
    <source>
        <dbReference type="Pfam" id="PF03061"/>
    </source>
</evidence>
<dbReference type="InterPro" id="IPR003736">
    <property type="entry name" value="PAAI_dom"/>
</dbReference>
<dbReference type="NCBIfam" id="TIGR00369">
    <property type="entry name" value="unchar_dom_1"/>
    <property type="match status" value="1"/>
</dbReference>
<keyword evidence="5" id="KW-1185">Reference proteome</keyword>
<evidence type="ECO:0000313" key="4">
    <source>
        <dbReference type="EMBL" id="MBA9077482.1"/>
    </source>
</evidence>
<gene>
    <name evidence="4" type="ORF">FHS90_002195</name>
</gene>
<dbReference type="InterPro" id="IPR006683">
    <property type="entry name" value="Thioestr_dom"/>
</dbReference>
<dbReference type="Gene3D" id="3.10.129.10">
    <property type="entry name" value="Hotdog Thioesterase"/>
    <property type="match status" value="1"/>
</dbReference>
<sequence>MLKTYNPEFSNTIKEKLRRQFYMQLLGFEIETIEVGRIEGRLRLEEKHKQHKGFVHGGVTATLADIVMGFAAVSLVPADYHVVTADLRVSYLNPGVGEELVAKGWVLKQGRKLNFCEAEIFSIDGQGQETLIAKASATMATIEPSSQPA</sequence>
<dbReference type="AlphaFoldDB" id="A0A839GEZ3"/>
<evidence type="ECO:0000256" key="2">
    <source>
        <dbReference type="ARBA" id="ARBA00022801"/>
    </source>
</evidence>
<dbReference type="CDD" id="cd03443">
    <property type="entry name" value="PaaI_thioesterase"/>
    <property type="match status" value="1"/>
</dbReference>
<comment type="similarity">
    <text evidence="1">Belongs to the thioesterase PaaI family.</text>
</comment>